<protein>
    <recommendedName>
        <fullName evidence="2">Antitoxin</fullName>
    </recommendedName>
</protein>
<accession>A0A1I5KFD3</accession>
<dbReference type="SUPFAM" id="SSF143120">
    <property type="entry name" value="YefM-like"/>
    <property type="match status" value="1"/>
</dbReference>
<sequence length="85" mass="9623">MKVELVTSLKRQATKILSDLHESKEPVLITEHGKPSAYLVDVEDYEFMQNRLALLEGIARGERAVTEGKVTAHSEAKNKMSKWLK</sequence>
<evidence type="ECO:0000256" key="2">
    <source>
        <dbReference type="RuleBase" id="RU362080"/>
    </source>
</evidence>
<dbReference type="InterPro" id="IPR051405">
    <property type="entry name" value="phD/YefM_antitoxin"/>
</dbReference>
<reference evidence="3 4" key="1">
    <citation type="submission" date="2016-10" db="EMBL/GenBank/DDBJ databases">
        <authorList>
            <person name="de Groot N.N."/>
        </authorList>
    </citation>
    <scope>NUCLEOTIDE SEQUENCE [LARGE SCALE GENOMIC DNA]</scope>
    <source>
        <strain evidence="3 4">DSM 15893</strain>
    </source>
</reference>
<dbReference type="GeneID" id="35872752"/>
<evidence type="ECO:0000313" key="4">
    <source>
        <dbReference type="Proteomes" id="UP000182692"/>
    </source>
</evidence>
<comment type="similarity">
    <text evidence="1 2">Belongs to the phD/YefM antitoxin family.</text>
</comment>
<dbReference type="PANTHER" id="PTHR33713:SF3">
    <property type="entry name" value="ANTITOXIN"/>
    <property type="match status" value="1"/>
</dbReference>
<dbReference type="Gene3D" id="3.40.1620.10">
    <property type="entry name" value="YefM-like domain"/>
    <property type="match status" value="1"/>
</dbReference>
<dbReference type="Proteomes" id="UP000182692">
    <property type="component" value="Unassembled WGS sequence"/>
</dbReference>
<gene>
    <name evidence="3" type="ORF">SAMN03084138_00627</name>
</gene>
<evidence type="ECO:0000256" key="1">
    <source>
        <dbReference type="ARBA" id="ARBA00009981"/>
    </source>
</evidence>
<evidence type="ECO:0000313" key="3">
    <source>
        <dbReference type="EMBL" id="SFO83815.1"/>
    </source>
</evidence>
<dbReference type="PANTHER" id="PTHR33713">
    <property type="entry name" value="ANTITOXIN YAFN-RELATED"/>
    <property type="match status" value="1"/>
</dbReference>
<dbReference type="NCBIfam" id="TIGR01552">
    <property type="entry name" value="phd_fam"/>
    <property type="match status" value="1"/>
</dbReference>
<organism evidence="3 4">
    <name type="scientific">Enterovibrio norvegicus DSM 15893</name>
    <dbReference type="NCBI Taxonomy" id="1121869"/>
    <lineage>
        <taxon>Bacteria</taxon>
        <taxon>Pseudomonadati</taxon>
        <taxon>Pseudomonadota</taxon>
        <taxon>Gammaproteobacteria</taxon>
        <taxon>Vibrionales</taxon>
        <taxon>Vibrionaceae</taxon>
        <taxon>Enterovibrio</taxon>
    </lineage>
</organism>
<dbReference type="EMBL" id="FOWR01000003">
    <property type="protein sequence ID" value="SFO83815.1"/>
    <property type="molecule type" value="Genomic_DNA"/>
</dbReference>
<dbReference type="OrthoDB" id="6902169at2"/>
<dbReference type="AlphaFoldDB" id="A0A1I5KFD3"/>
<dbReference type="RefSeq" id="WP_017014828.1">
    <property type="nucleotide sequence ID" value="NZ_FOWR01000003.1"/>
</dbReference>
<dbReference type="InterPro" id="IPR036165">
    <property type="entry name" value="YefM-like_sf"/>
</dbReference>
<name>A0A1I5KFD3_9GAMM</name>
<comment type="function">
    <text evidence="2">Antitoxin component of a type II toxin-antitoxin (TA) system.</text>
</comment>
<dbReference type="Pfam" id="PF02604">
    <property type="entry name" value="PhdYeFM_antitox"/>
    <property type="match status" value="1"/>
</dbReference>
<proteinExistence type="inferred from homology"/>
<dbReference type="InterPro" id="IPR006442">
    <property type="entry name" value="Antitoxin_Phd/YefM"/>
</dbReference>